<protein>
    <submittedName>
        <fullName evidence="1">Uncharacterized protein</fullName>
    </submittedName>
</protein>
<proteinExistence type="predicted"/>
<organism evidence="1 2">
    <name type="scientific">Camellia lanceoleosa</name>
    <dbReference type="NCBI Taxonomy" id="1840588"/>
    <lineage>
        <taxon>Eukaryota</taxon>
        <taxon>Viridiplantae</taxon>
        <taxon>Streptophyta</taxon>
        <taxon>Embryophyta</taxon>
        <taxon>Tracheophyta</taxon>
        <taxon>Spermatophyta</taxon>
        <taxon>Magnoliopsida</taxon>
        <taxon>eudicotyledons</taxon>
        <taxon>Gunneridae</taxon>
        <taxon>Pentapetalae</taxon>
        <taxon>asterids</taxon>
        <taxon>Ericales</taxon>
        <taxon>Theaceae</taxon>
        <taxon>Camellia</taxon>
    </lineage>
</organism>
<dbReference type="Proteomes" id="UP001060215">
    <property type="component" value="Chromosome 2"/>
</dbReference>
<accession>A0ACC0HVQ0</accession>
<evidence type="ECO:0000313" key="2">
    <source>
        <dbReference type="Proteomes" id="UP001060215"/>
    </source>
</evidence>
<dbReference type="EMBL" id="CM045759">
    <property type="protein sequence ID" value="KAI8017060.1"/>
    <property type="molecule type" value="Genomic_DNA"/>
</dbReference>
<sequence>MWQAHIPQSLLIVDVRLFDIGLALAREHAPSIIFMDEINSIGLARTESGFGNGDSEVQRTMLELLNQLDGFEASNKIKAELKEKFSRIGQKSDKVDVTLQPEELEVMNNVLHAKSKEEEKLSSQREDFSDMVAENEKKRKRKMQEKDGKLKKKDFKF</sequence>
<gene>
    <name evidence="1" type="ORF">LOK49_LG04G00519</name>
</gene>
<evidence type="ECO:0000313" key="1">
    <source>
        <dbReference type="EMBL" id="KAI8017060.1"/>
    </source>
</evidence>
<reference evidence="1 2" key="1">
    <citation type="journal article" date="2022" name="Plant J.">
        <title>Chromosome-level genome of Camellia lanceoleosa provides a valuable resource for understanding genome evolution and self-incompatibility.</title>
        <authorList>
            <person name="Gong W."/>
            <person name="Xiao S."/>
            <person name="Wang L."/>
            <person name="Liao Z."/>
            <person name="Chang Y."/>
            <person name="Mo W."/>
            <person name="Hu G."/>
            <person name="Li W."/>
            <person name="Zhao G."/>
            <person name="Zhu H."/>
            <person name="Hu X."/>
            <person name="Ji K."/>
            <person name="Xiang X."/>
            <person name="Song Q."/>
            <person name="Yuan D."/>
            <person name="Jin S."/>
            <person name="Zhang L."/>
        </authorList>
    </citation>
    <scope>NUCLEOTIDE SEQUENCE [LARGE SCALE GENOMIC DNA]</scope>
    <source>
        <strain evidence="1">SQ_2022a</strain>
    </source>
</reference>
<comment type="caution">
    <text evidence="1">The sequence shown here is derived from an EMBL/GenBank/DDBJ whole genome shotgun (WGS) entry which is preliminary data.</text>
</comment>
<keyword evidence="2" id="KW-1185">Reference proteome</keyword>
<name>A0ACC0HVQ0_9ERIC</name>